<dbReference type="AlphaFoldDB" id="A0A9X6BA60"/>
<comment type="caution">
    <text evidence="1">The sequence shown here is derived from an EMBL/GenBank/DDBJ whole genome shotgun (WGS) entry which is preliminary data.</text>
</comment>
<name>A0A9X6BA60_BACCE</name>
<protein>
    <submittedName>
        <fullName evidence="1">Dehydratase</fullName>
    </submittedName>
</protein>
<evidence type="ECO:0000313" key="2">
    <source>
        <dbReference type="Proteomes" id="UP000190641"/>
    </source>
</evidence>
<evidence type="ECO:0000313" key="1">
    <source>
        <dbReference type="EMBL" id="OOR75161.1"/>
    </source>
</evidence>
<sequence>MKLQVGEKITFERTFTREDVVLFTEVSKDEQGRFVVQGLLTSTLPTKIGGDYNVLARQQKGHSEYYKKCPFC</sequence>
<dbReference type="Proteomes" id="UP000190641">
    <property type="component" value="Unassembled WGS sequence"/>
</dbReference>
<organism evidence="1 2">
    <name type="scientific">Bacillus cereus</name>
    <dbReference type="NCBI Taxonomy" id="1396"/>
    <lineage>
        <taxon>Bacteria</taxon>
        <taxon>Bacillati</taxon>
        <taxon>Bacillota</taxon>
        <taxon>Bacilli</taxon>
        <taxon>Bacillales</taxon>
        <taxon>Bacillaceae</taxon>
        <taxon>Bacillus</taxon>
        <taxon>Bacillus cereus group</taxon>
    </lineage>
</organism>
<gene>
    <name evidence="1" type="ORF">BLX06_10180</name>
</gene>
<dbReference type="EMBL" id="MUAU01000023">
    <property type="protein sequence ID" value="OOR75161.1"/>
    <property type="molecule type" value="Genomic_DNA"/>
</dbReference>
<reference evidence="1 2" key="1">
    <citation type="submission" date="2017-01" db="EMBL/GenBank/DDBJ databases">
        <title>Bacillus cereus isolates.</title>
        <authorList>
            <person name="Beno S.M."/>
        </authorList>
    </citation>
    <scope>NUCLEOTIDE SEQUENCE [LARGE SCALE GENOMIC DNA]</scope>
    <source>
        <strain evidence="1 2">FSL K6-1030</strain>
    </source>
</reference>
<proteinExistence type="predicted"/>
<accession>A0A9X6BA60</accession>